<feature type="non-terminal residue" evidence="1">
    <location>
        <position position="1"/>
    </location>
</feature>
<reference evidence="1" key="1">
    <citation type="submission" date="2023-10" db="EMBL/GenBank/DDBJ databases">
        <title>Genome assembly of Pristionchus species.</title>
        <authorList>
            <person name="Yoshida K."/>
            <person name="Sommer R.J."/>
        </authorList>
    </citation>
    <scope>NUCLEOTIDE SEQUENCE</scope>
    <source>
        <strain evidence="1">RS5133</strain>
    </source>
</reference>
<accession>A0AAV5V0F3</accession>
<dbReference type="Proteomes" id="UP001432322">
    <property type="component" value="Unassembled WGS sequence"/>
</dbReference>
<dbReference type="AlphaFoldDB" id="A0AAV5V0F3"/>
<protein>
    <submittedName>
        <fullName evidence="1">Uncharacterized protein</fullName>
    </submittedName>
</protein>
<sequence length="247" mass="28774">AMDIFLNTTADKIDEILDNVESWLTSTQTFWPTVSMKFALQALVGKKKSDPSIDADKYNETAQLILDQFRMRGPENREYQVVVAKANKPNIYWAVRSIGNSTYVNFTNFRGIDVHVFQYNTLESTRARNAMKWFNEKKEEIRQMLRDNHENDFALDTWKLINDTIGPLLSIDRFRSRLIFRSKALLKQHSLIQLGISSLPKLSSLRQKARELQNTLKRVSEPIVSYAKVEVIEENILFHYAWTILLV</sequence>
<organism evidence="1 2">
    <name type="scientific">Pristionchus fissidentatus</name>
    <dbReference type="NCBI Taxonomy" id="1538716"/>
    <lineage>
        <taxon>Eukaryota</taxon>
        <taxon>Metazoa</taxon>
        <taxon>Ecdysozoa</taxon>
        <taxon>Nematoda</taxon>
        <taxon>Chromadorea</taxon>
        <taxon>Rhabditida</taxon>
        <taxon>Rhabditina</taxon>
        <taxon>Diplogasteromorpha</taxon>
        <taxon>Diplogasteroidea</taxon>
        <taxon>Neodiplogasteridae</taxon>
        <taxon>Pristionchus</taxon>
    </lineage>
</organism>
<evidence type="ECO:0000313" key="1">
    <source>
        <dbReference type="EMBL" id="GMT11908.1"/>
    </source>
</evidence>
<comment type="caution">
    <text evidence="1">The sequence shown here is derived from an EMBL/GenBank/DDBJ whole genome shotgun (WGS) entry which is preliminary data.</text>
</comment>
<dbReference type="EMBL" id="BTSY01000001">
    <property type="protein sequence ID" value="GMT11908.1"/>
    <property type="molecule type" value="Genomic_DNA"/>
</dbReference>
<feature type="non-terminal residue" evidence="1">
    <location>
        <position position="247"/>
    </location>
</feature>
<keyword evidence="2" id="KW-1185">Reference proteome</keyword>
<evidence type="ECO:0000313" key="2">
    <source>
        <dbReference type="Proteomes" id="UP001432322"/>
    </source>
</evidence>
<name>A0AAV5V0F3_9BILA</name>
<gene>
    <name evidence="1" type="ORF">PFISCL1PPCAC_3205</name>
</gene>
<proteinExistence type="predicted"/>